<dbReference type="InterPro" id="IPR001544">
    <property type="entry name" value="Aminotrans_IV"/>
</dbReference>
<evidence type="ECO:0000256" key="1">
    <source>
        <dbReference type="ARBA" id="ARBA00001933"/>
    </source>
</evidence>
<keyword evidence="6 11" id="KW-0456">Lyase</keyword>
<dbReference type="GO" id="GO:0030170">
    <property type="term" value="F:pyridoxal phosphate binding"/>
    <property type="evidence" value="ECO:0007669"/>
    <property type="project" value="InterPro"/>
</dbReference>
<evidence type="ECO:0000256" key="9">
    <source>
        <dbReference type="ARBA" id="ARBA00049529"/>
    </source>
</evidence>
<dbReference type="GO" id="GO:0005829">
    <property type="term" value="C:cytosol"/>
    <property type="evidence" value="ECO:0007669"/>
    <property type="project" value="TreeGrafter"/>
</dbReference>
<reference evidence="11 12" key="1">
    <citation type="submission" date="2017-08" db="EMBL/GenBank/DDBJ databases">
        <title>Complete genome of Colwellia sp. NB097-1, a psychrophile bacterium ioslated from Bering Sea.</title>
        <authorList>
            <person name="Chen X."/>
        </authorList>
    </citation>
    <scope>NUCLEOTIDE SEQUENCE [LARGE SCALE GENOMIC DNA]</scope>
    <source>
        <strain evidence="11 12">NB097-1</strain>
    </source>
</reference>
<evidence type="ECO:0000313" key="12">
    <source>
        <dbReference type="Proteomes" id="UP000202259"/>
    </source>
</evidence>
<dbReference type="Proteomes" id="UP000202259">
    <property type="component" value="Chromosome"/>
</dbReference>
<dbReference type="Gene3D" id="3.20.10.10">
    <property type="entry name" value="D-amino Acid Aminotransferase, subunit A, domain 2"/>
    <property type="match status" value="1"/>
</dbReference>
<comment type="cofactor">
    <cofactor evidence="1">
        <name>pyridoxal 5'-phosphate</name>
        <dbReference type="ChEBI" id="CHEBI:597326"/>
    </cofactor>
</comment>
<dbReference type="RefSeq" id="WP_081153804.1">
    <property type="nucleotide sequence ID" value="NZ_CP020465.1"/>
</dbReference>
<name>A0A222GDZ7_9GAMM</name>
<keyword evidence="4" id="KW-0663">Pyridoxal phosphate</keyword>
<dbReference type="GO" id="GO:0046656">
    <property type="term" value="P:folic acid biosynthetic process"/>
    <property type="evidence" value="ECO:0007669"/>
    <property type="project" value="UniProtKB-KW"/>
</dbReference>
<dbReference type="EMBL" id="CP020465">
    <property type="protein sequence ID" value="ASP49594.1"/>
    <property type="molecule type" value="Genomic_DNA"/>
</dbReference>
<evidence type="ECO:0000256" key="3">
    <source>
        <dbReference type="ARBA" id="ARBA00011738"/>
    </source>
</evidence>
<dbReference type="SUPFAM" id="SSF56752">
    <property type="entry name" value="D-aminoacid aminotransferase-like PLP-dependent enzymes"/>
    <property type="match status" value="1"/>
</dbReference>
<gene>
    <name evidence="11" type="primary">pabC</name>
    <name evidence="11" type="ORF">B5D82_18525</name>
</gene>
<comment type="pathway">
    <text evidence="7">Cofactor biosynthesis; tetrahydrofolate biosynthesis; 4-aminobenzoate from chorismate: step 2/2.</text>
</comment>
<dbReference type="OrthoDB" id="9805628at2"/>
<dbReference type="InterPro" id="IPR036038">
    <property type="entry name" value="Aminotransferase-like"/>
</dbReference>
<comment type="similarity">
    <text evidence="2">Belongs to the class-IV pyridoxal-phosphate-dependent aminotransferase family.</text>
</comment>
<dbReference type="GO" id="GO:0008696">
    <property type="term" value="F:4-amino-4-deoxychorismate lyase activity"/>
    <property type="evidence" value="ECO:0007669"/>
    <property type="project" value="UniProtKB-UniRule"/>
</dbReference>
<dbReference type="PANTHER" id="PTHR42743:SF2">
    <property type="entry name" value="AMINODEOXYCHORISMATE LYASE"/>
    <property type="match status" value="1"/>
</dbReference>
<dbReference type="InterPro" id="IPR043131">
    <property type="entry name" value="BCAT-like_N"/>
</dbReference>
<dbReference type="AlphaFoldDB" id="A0A222GDZ7"/>
<sequence>MAMITSMALSFVDGQLADSISIDDRGLAYGDGCFTTALIINGEVAMLDQHLNRLVKQSQQLGLPAFNLPALEATIKNISGTINIGIVKVIITCGSGGRGYSRLGAEQAKAIVSVHDYPTHYPQWQKHGISVGISEQKLGINPMLAGLKHLNRLEQVMLRAELDKRPEDDLLVSDVNGNVIECCSANVFWLDEGQWHTPLLTTAGVAGLMRDKILLNNPRIEPANYQLSQLGNIDAMFISNAILGIVPVKIFNDKKLDVSLVKSMQNQLLKPKS</sequence>
<evidence type="ECO:0000256" key="8">
    <source>
        <dbReference type="ARBA" id="ARBA00035676"/>
    </source>
</evidence>
<proteinExistence type="inferred from homology"/>
<evidence type="ECO:0000256" key="4">
    <source>
        <dbReference type="ARBA" id="ARBA00022898"/>
    </source>
</evidence>
<evidence type="ECO:0000256" key="7">
    <source>
        <dbReference type="ARBA" id="ARBA00035633"/>
    </source>
</evidence>
<dbReference type="InterPro" id="IPR043132">
    <property type="entry name" value="BCAT-like_C"/>
</dbReference>
<dbReference type="Pfam" id="PF01063">
    <property type="entry name" value="Aminotran_4"/>
    <property type="match status" value="1"/>
</dbReference>
<comment type="catalytic activity">
    <reaction evidence="9">
        <text>4-amino-4-deoxychorismate = 4-aminobenzoate + pyruvate + H(+)</text>
        <dbReference type="Rhea" id="RHEA:16201"/>
        <dbReference type="ChEBI" id="CHEBI:15361"/>
        <dbReference type="ChEBI" id="CHEBI:15378"/>
        <dbReference type="ChEBI" id="CHEBI:17836"/>
        <dbReference type="ChEBI" id="CHEBI:58406"/>
        <dbReference type="EC" id="4.1.3.38"/>
    </reaction>
</comment>
<dbReference type="InterPro" id="IPR017824">
    <property type="entry name" value="Aminodeoxychorismate_lyase_IV"/>
</dbReference>
<dbReference type="EC" id="4.1.3.38" evidence="8 10"/>
<keyword evidence="12" id="KW-1185">Reference proteome</keyword>
<protein>
    <recommendedName>
        <fullName evidence="8 10">Aminodeoxychorismate lyase</fullName>
        <ecNumber evidence="8 10">4.1.3.38</ecNumber>
    </recommendedName>
</protein>
<accession>A0A222GDZ7</accession>
<organism evidence="11 12">
    <name type="scientific">Cognaticolwellia beringensis</name>
    <dbReference type="NCBI Taxonomy" id="1967665"/>
    <lineage>
        <taxon>Bacteria</taxon>
        <taxon>Pseudomonadati</taxon>
        <taxon>Pseudomonadota</taxon>
        <taxon>Gammaproteobacteria</taxon>
        <taxon>Alteromonadales</taxon>
        <taxon>Colwelliaceae</taxon>
        <taxon>Cognaticolwellia</taxon>
    </lineage>
</organism>
<dbReference type="PANTHER" id="PTHR42743">
    <property type="entry name" value="AMINO-ACID AMINOTRANSFERASE"/>
    <property type="match status" value="1"/>
</dbReference>
<comment type="subunit">
    <text evidence="3">Homodimer.</text>
</comment>
<evidence type="ECO:0000256" key="10">
    <source>
        <dbReference type="NCBIfam" id="TIGR03461"/>
    </source>
</evidence>
<evidence type="ECO:0000256" key="2">
    <source>
        <dbReference type="ARBA" id="ARBA00009320"/>
    </source>
</evidence>
<dbReference type="GO" id="GO:0008153">
    <property type="term" value="P:4-aminobenzoate biosynthetic process"/>
    <property type="evidence" value="ECO:0007669"/>
    <property type="project" value="UniProtKB-UniRule"/>
</dbReference>
<dbReference type="InterPro" id="IPR050571">
    <property type="entry name" value="Class-IV_PLP-Dep_Aminotrnsfr"/>
</dbReference>
<dbReference type="Gene3D" id="3.30.470.10">
    <property type="match status" value="1"/>
</dbReference>
<keyword evidence="5" id="KW-0289">Folate biosynthesis</keyword>
<dbReference type="NCBIfam" id="NF004761">
    <property type="entry name" value="PRK06092.1"/>
    <property type="match status" value="1"/>
</dbReference>
<evidence type="ECO:0000256" key="6">
    <source>
        <dbReference type="ARBA" id="ARBA00023239"/>
    </source>
</evidence>
<evidence type="ECO:0000313" key="11">
    <source>
        <dbReference type="EMBL" id="ASP49594.1"/>
    </source>
</evidence>
<evidence type="ECO:0000256" key="5">
    <source>
        <dbReference type="ARBA" id="ARBA00022909"/>
    </source>
</evidence>
<dbReference type="KEGG" id="cber:B5D82_18525"/>
<dbReference type="NCBIfam" id="TIGR03461">
    <property type="entry name" value="pabC_Proteo"/>
    <property type="match status" value="1"/>
</dbReference>